<organism evidence="1 2">
    <name type="scientific">Neisseria canis</name>
    <dbReference type="NCBI Taxonomy" id="493"/>
    <lineage>
        <taxon>Bacteria</taxon>
        <taxon>Pseudomonadati</taxon>
        <taxon>Pseudomonadota</taxon>
        <taxon>Betaproteobacteria</taxon>
        <taxon>Neisseriales</taxon>
        <taxon>Neisseriaceae</taxon>
        <taxon>Neisseria</taxon>
    </lineage>
</organism>
<dbReference type="Proteomes" id="UP000279284">
    <property type="component" value="Chromosome"/>
</dbReference>
<dbReference type="OrthoDB" id="154626at2"/>
<sequence>MKKLFYFLLIPALVCAGAFAMYLYMQQKPAAPKTVHNPISRESIIVQIHKLNRLESTAFYIDTIIKTEKQGNWYLLWQDAQTGLFMAKGRVLAGVDLDKLKPENVQVIDGKAIISLPPVEILSVNVDNLDVYDIKTGSLGITPIDKSVFQEVQSKARTQILESACRADILKHAQAQAQVQLETLFALTQTKVSVYPAALPVCKA</sequence>
<reference evidence="1 2" key="1">
    <citation type="submission" date="2018-12" db="EMBL/GenBank/DDBJ databases">
        <authorList>
            <consortium name="Pathogen Informatics"/>
        </authorList>
    </citation>
    <scope>NUCLEOTIDE SEQUENCE [LARGE SCALE GENOMIC DNA]</scope>
    <source>
        <strain evidence="1 2">NCTC10296</strain>
    </source>
</reference>
<evidence type="ECO:0008006" key="3">
    <source>
        <dbReference type="Google" id="ProtNLM"/>
    </source>
</evidence>
<dbReference type="EMBL" id="LR134313">
    <property type="protein sequence ID" value="VEF03156.1"/>
    <property type="molecule type" value="Genomic_DNA"/>
</dbReference>
<evidence type="ECO:0000313" key="1">
    <source>
        <dbReference type="EMBL" id="VEF03156.1"/>
    </source>
</evidence>
<keyword evidence="2" id="KW-1185">Reference proteome</keyword>
<dbReference type="STRING" id="493.BWD07_07525"/>
<accession>A0A1X3CX73</accession>
<evidence type="ECO:0000313" key="2">
    <source>
        <dbReference type="Proteomes" id="UP000279284"/>
    </source>
</evidence>
<dbReference type="InterPro" id="IPR025324">
    <property type="entry name" value="DUF4230"/>
</dbReference>
<dbReference type="AlphaFoldDB" id="A0A1X3CX73"/>
<proteinExistence type="predicted"/>
<protein>
    <recommendedName>
        <fullName evidence="3">DUF4230 domain-containing protein</fullName>
    </recommendedName>
</protein>
<name>A0A1X3CX73_9NEIS</name>
<dbReference type="Pfam" id="PF14014">
    <property type="entry name" value="DUF4230"/>
    <property type="match status" value="1"/>
</dbReference>
<gene>
    <name evidence="1" type="ORF">NCTC10296_02175</name>
</gene>
<dbReference type="RefSeq" id="WP_085416735.1">
    <property type="nucleotide sequence ID" value="NZ_CAUJPY010000017.1"/>
</dbReference>
<dbReference type="KEGG" id="nci:NCTC10296_02175"/>